<evidence type="ECO:0000313" key="2">
    <source>
        <dbReference type="Proteomes" id="UP001596113"/>
    </source>
</evidence>
<dbReference type="Proteomes" id="UP001596113">
    <property type="component" value="Unassembled WGS sequence"/>
</dbReference>
<keyword evidence="2" id="KW-1185">Reference proteome</keyword>
<evidence type="ECO:0008006" key="3">
    <source>
        <dbReference type="Google" id="ProtNLM"/>
    </source>
</evidence>
<dbReference type="SUPFAM" id="SSF88713">
    <property type="entry name" value="Glycoside hydrolase/deacetylase"/>
    <property type="match status" value="1"/>
</dbReference>
<dbReference type="Gene3D" id="3.20.20.370">
    <property type="entry name" value="Glycoside hydrolase/deacetylase"/>
    <property type="match status" value="1"/>
</dbReference>
<evidence type="ECO:0000313" key="1">
    <source>
        <dbReference type="EMBL" id="MFC5407477.1"/>
    </source>
</evidence>
<organism evidence="1 2">
    <name type="scientific">Cohnella soli</name>
    <dbReference type="NCBI Taxonomy" id="425005"/>
    <lineage>
        <taxon>Bacteria</taxon>
        <taxon>Bacillati</taxon>
        <taxon>Bacillota</taxon>
        <taxon>Bacilli</taxon>
        <taxon>Bacillales</taxon>
        <taxon>Paenibacillaceae</taxon>
        <taxon>Cohnella</taxon>
    </lineage>
</organism>
<dbReference type="RefSeq" id="WP_378140174.1">
    <property type="nucleotide sequence ID" value="NZ_JBHSMI010000067.1"/>
</dbReference>
<gene>
    <name evidence="1" type="ORF">ACFPOF_32500</name>
</gene>
<protein>
    <recommendedName>
        <fullName evidence="3">NodB homology domain-containing protein</fullName>
    </recommendedName>
</protein>
<comment type="caution">
    <text evidence="1">The sequence shown here is derived from an EMBL/GenBank/DDBJ whole genome shotgun (WGS) entry which is preliminary data.</text>
</comment>
<name>A0ABW0I4Q9_9BACL</name>
<reference evidence="2" key="1">
    <citation type="journal article" date="2019" name="Int. J. Syst. Evol. Microbiol.">
        <title>The Global Catalogue of Microorganisms (GCM) 10K type strain sequencing project: providing services to taxonomists for standard genome sequencing and annotation.</title>
        <authorList>
            <consortium name="The Broad Institute Genomics Platform"/>
            <consortium name="The Broad Institute Genome Sequencing Center for Infectious Disease"/>
            <person name="Wu L."/>
            <person name="Ma J."/>
        </authorList>
    </citation>
    <scope>NUCLEOTIDE SEQUENCE [LARGE SCALE GENOMIC DNA]</scope>
    <source>
        <strain evidence="2">CGMCC 1.18575</strain>
    </source>
</reference>
<proteinExistence type="predicted"/>
<dbReference type="InterPro" id="IPR011330">
    <property type="entry name" value="Glyco_hydro/deAcase_b/a-brl"/>
</dbReference>
<accession>A0ABW0I4Q9</accession>
<dbReference type="EMBL" id="JBHSMI010000067">
    <property type="protein sequence ID" value="MFC5407477.1"/>
    <property type="molecule type" value="Genomic_DNA"/>
</dbReference>
<sequence>MARIGVWIDQEAEAFRHRHGVNVFQNYIHEMLAHSGFTYAKLSRSEQMKRDAFDIVIVALASERKEDVALLWAFMLQGGTIISFGGLTTLAGQLGFRPMREVAVGYADLHESWFDDAAIRCFELRPWEKIRSTEFPSELIGSLLHSKPDGEACGSALQSFQIGAGRLDRWAFDLPATIVRLQQGKAPVVTDGWPAPDLTGAVDDWILKADDDIQQDWEYDRLSTETGMGYFAYPYADMWKQAFAGRLVHVAYAQGSALPFVDYWPDGIEQIATISHDSDHNIDESAQITLQILKDHGVQSTWCMIEPGYSSNVHDSIRRDGHELALHYNALQQDNGHWSEQDFVSQLEWFQSATGSSQAASNKNHYTRFEGWGELFDWCERYGIAVDQTRGPSKKGNIGFIFGTCHPYFPISWFDQRNRMYSVLEIGFLTQDLNYPTLADSSVIAPFLAGVKKVRGVAHFLFHPVHILQQPNVREAMIKVIEEGMKAGFTFWTSRQINDWVRARRQIAIEGIAADGSVLSTNPGIAANAVVWIPIFRNQLGDAEETHFKYGIPCRKVTLSAESNANKLTTEATAR</sequence>